<evidence type="ECO:0000313" key="4">
    <source>
        <dbReference type="EMBL" id="MBF9196910.1"/>
    </source>
</evidence>
<feature type="compositionally biased region" description="Basic and acidic residues" evidence="1">
    <location>
        <begin position="752"/>
        <end position="765"/>
    </location>
</feature>
<dbReference type="Proteomes" id="UP000611708">
    <property type="component" value="Unassembled WGS sequence"/>
</dbReference>
<feature type="compositionally biased region" description="Basic and acidic residues" evidence="1">
    <location>
        <begin position="474"/>
        <end position="494"/>
    </location>
</feature>
<sequence length="811" mass="92253">MLSLNRAVVFAAFALMATIGQASVALAQDRLALVVGQGAYEGRTLAHAANDAGLIAQTLTSAGFEVVQGRDLNASDLRSLVRDFLDKVEGLEAGSTVMVYLAGHGVQLEGDNYLLPVDARIQRDADIAIEGFRLSDLVRSLEQSPARVRVVVADMAREYALGSTGEPIAKGLALIEPPSGFLMAFSSAPNIVATDGSGPYGPYATALAEMIRQPGLPLDEVFARTRLRVHETTNGLQIPWHSANLANASFVFFEQAEAAAAPLVREVRRIEEVPAEEAYAIAVERDTIQDYQAFLRRYPDHRLSRRVTALLAARREAAVWRRTVTRNTREAYWTYLRSYPNGPHAPDSRRRLVRLSAPYAPPAVFEEVIYDDLPPPLPEVERIEVVEVVTIIRDVPPPRLPAYLLPRWDEDDEEFITIIREAPPPPIMAGILPIPYAIPVPYRARPPRYFYQPIAPRTPRGPVAIPVRAPYVFDRSDEPLPRPRRNLHADEPRVPRQPGLAAPLEPIPVSVNPRAPREGRDVRPGEPPRLQPDRIPSRRIPLIGDGQERPRPSRPEIVEPREQPDRERGQRSVDRERDGRDIRPEAPVRGAARPRLDTDEILPRQPRADRPRIEIERPDRDKAAREPERRDLRNRTDRRPDPERIERAPVIVLPQIEERRPRRDDDGPPRRRIERPASVERPDREERRDRLPRPALRDELRPDRPFHDIAPREIERAERRARPFFEESPAPRRVERPEAPAFQPRPMPRMEAPARVERAVREPPRTFDQPRPGRDMDRPSRDRPSFDSPRRQGDEARERRCLPGRPCPQER</sequence>
<dbReference type="EMBL" id="JADQDN010000005">
    <property type="protein sequence ID" value="MBF9196910.1"/>
    <property type="molecule type" value="Genomic_DNA"/>
</dbReference>
<dbReference type="InterPro" id="IPR011990">
    <property type="entry name" value="TPR-like_helical_dom_sf"/>
</dbReference>
<comment type="caution">
    <text evidence="4">The sequence shown here is derived from an EMBL/GenBank/DDBJ whole genome shotgun (WGS) entry which is preliminary data.</text>
</comment>
<dbReference type="Gene3D" id="3.40.50.1460">
    <property type="match status" value="1"/>
</dbReference>
<feature type="compositionally biased region" description="Basic and acidic residues" evidence="1">
    <location>
        <begin position="594"/>
        <end position="647"/>
    </location>
</feature>
<feature type="chain" id="PRO_5046895964" evidence="2">
    <location>
        <begin position="28"/>
        <end position="811"/>
    </location>
</feature>
<feature type="compositionally biased region" description="Basic and acidic residues" evidence="1">
    <location>
        <begin position="656"/>
        <end position="738"/>
    </location>
</feature>
<protein>
    <submittedName>
        <fullName evidence="4">Caspase family protein</fullName>
    </submittedName>
</protein>
<evidence type="ECO:0000256" key="1">
    <source>
        <dbReference type="SAM" id="MobiDB-lite"/>
    </source>
</evidence>
<dbReference type="InterPro" id="IPR011600">
    <property type="entry name" value="Pept_C14_caspase"/>
</dbReference>
<dbReference type="Gene3D" id="1.25.40.10">
    <property type="entry name" value="Tetratricopeptide repeat domain"/>
    <property type="match status" value="1"/>
</dbReference>
<keyword evidence="2" id="KW-0732">Signal</keyword>
<dbReference type="InterPro" id="IPR001309">
    <property type="entry name" value="Pept_C14_p20"/>
</dbReference>
<dbReference type="PANTHER" id="PTHR22576:SF37">
    <property type="entry name" value="MUCOSA-ASSOCIATED LYMPHOID TISSUE LYMPHOMA TRANSLOCATION PROTEIN 1"/>
    <property type="match status" value="1"/>
</dbReference>
<dbReference type="RefSeq" id="WP_196264269.1">
    <property type="nucleotide sequence ID" value="NZ_JADQDN010000005.1"/>
</dbReference>
<feature type="compositionally biased region" description="Basic and acidic residues" evidence="1">
    <location>
        <begin position="771"/>
        <end position="801"/>
    </location>
</feature>
<feature type="region of interest" description="Disordered" evidence="1">
    <location>
        <begin position="474"/>
        <end position="811"/>
    </location>
</feature>
<gene>
    <name evidence="4" type="ORF">I2H36_12730</name>
</gene>
<dbReference type="PANTHER" id="PTHR22576">
    <property type="entry name" value="MUCOSA ASSOCIATED LYMPHOID TISSUE LYMPHOMA TRANSLOCATION PROTEIN 1/PARACASPASE"/>
    <property type="match status" value="1"/>
</dbReference>
<dbReference type="InterPro" id="IPR052039">
    <property type="entry name" value="Caspase-related_regulators"/>
</dbReference>
<accession>A0ABS0HUS9</accession>
<proteinExistence type="predicted"/>
<feature type="domain" description="Caspase family p20" evidence="3">
    <location>
        <begin position="51"/>
        <end position="107"/>
    </location>
</feature>
<dbReference type="InterPro" id="IPR029030">
    <property type="entry name" value="Caspase-like_dom_sf"/>
</dbReference>
<dbReference type="SUPFAM" id="SSF52129">
    <property type="entry name" value="Caspase-like"/>
    <property type="match status" value="1"/>
</dbReference>
<evidence type="ECO:0000256" key="2">
    <source>
        <dbReference type="SAM" id="SignalP"/>
    </source>
</evidence>
<reference evidence="4 5" key="1">
    <citation type="submission" date="2020-11" db="EMBL/GenBank/DDBJ databases">
        <authorList>
            <person name="Kim M.K."/>
        </authorList>
    </citation>
    <scope>NUCLEOTIDE SEQUENCE [LARGE SCALE GENOMIC DNA]</scope>
    <source>
        <strain evidence="4 5">BT290</strain>
    </source>
</reference>
<feature type="signal peptide" evidence="2">
    <location>
        <begin position="1"/>
        <end position="27"/>
    </location>
</feature>
<name>A0ABS0HUS9_9HYPH</name>
<dbReference type="PROSITE" id="PS50208">
    <property type="entry name" value="CASPASE_P20"/>
    <property type="match status" value="1"/>
</dbReference>
<feature type="compositionally biased region" description="Basic and acidic residues" evidence="1">
    <location>
        <begin position="515"/>
        <end position="536"/>
    </location>
</feature>
<keyword evidence="5" id="KW-1185">Reference proteome</keyword>
<dbReference type="Pfam" id="PF00656">
    <property type="entry name" value="Peptidase_C14"/>
    <property type="match status" value="1"/>
</dbReference>
<evidence type="ECO:0000259" key="3">
    <source>
        <dbReference type="PROSITE" id="PS50208"/>
    </source>
</evidence>
<feature type="compositionally biased region" description="Basic and acidic residues" evidence="1">
    <location>
        <begin position="546"/>
        <end position="586"/>
    </location>
</feature>
<organism evidence="4 5">
    <name type="scientific">Microvirga terrestris</name>
    <dbReference type="NCBI Taxonomy" id="2791024"/>
    <lineage>
        <taxon>Bacteria</taxon>
        <taxon>Pseudomonadati</taxon>
        <taxon>Pseudomonadota</taxon>
        <taxon>Alphaproteobacteria</taxon>
        <taxon>Hyphomicrobiales</taxon>
        <taxon>Methylobacteriaceae</taxon>
        <taxon>Microvirga</taxon>
    </lineage>
</organism>
<evidence type="ECO:0000313" key="5">
    <source>
        <dbReference type="Proteomes" id="UP000611708"/>
    </source>
</evidence>